<organism evidence="2 3">
    <name type="scientific">Phocaeicola plebeius</name>
    <dbReference type="NCBI Taxonomy" id="310297"/>
    <lineage>
        <taxon>Bacteria</taxon>
        <taxon>Pseudomonadati</taxon>
        <taxon>Bacteroidota</taxon>
        <taxon>Bacteroidia</taxon>
        <taxon>Bacteroidales</taxon>
        <taxon>Bacteroidaceae</taxon>
        <taxon>Phocaeicola</taxon>
    </lineage>
</organism>
<dbReference type="EMBL" id="QSTW01000013">
    <property type="protein sequence ID" value="RGM90314.1"/>
    <property type="molecule type" value="Genomic_DNA"/>
</dbReference>
<dbReference type="Proteomes" id="UP000260814">
    <property type="component" value="Unassembled WGS sequence"/>
</dbReference>
<proteinExistence type="predicted"/>
<feature type="compositionally biased region" description="Basic and acidic residues" evidence="1">
    <location>
        <begin position="333"/>
        <end position="386"/>
    </location>
</feature>
<name>A0A3E4Z702_9BACT</name>
<comment type="caution">
    <text evidence="2">The sequence shown here is derived from an EMBL/GenBank/DDBJ whole genome shotgun (WGS) entry which is preliminary data.</text>
</comment>
<reference evidence="2 3" key="1">
    <citation type="submission" date="2018-08" db="EMBL/GenBank/DDBJ databases">
        <title>A genome reference for cultivated species of the human gut microbiota.</title>
        <authorList>
            <person name="Zou Y."/>
            <person name="Xue W."/>
            <person name="Luo G."/>
        </authorList>
    </citation>
    <scope>NUCLEOTIDE SEQUENCE [LARGE SCALE GENOMIC DNA]</scope>
    <source>
        <strain evidence="2 3">OM06-2</strain>
    </source>
</reference>
<evidence type="ECO:0000256" key="1">
    <source>
        <dbReference type="SAM" id="MobiDB-lite"/>
    </source>
</evidence>
<feature type="region of interest" description="Disordered" evidence="1">
    <location>
        <begin position="322"/>
        <end position="400"/>
    </location>
</feature>
<sequence length="400" mass="45777">MITEKEYLKDYRTMNEEEKKDYLDRVKRWTDETFPELLALAECWMKVPVKDFDEGCRLVSAIVRAKDFLRDVQRYEARRALNKMNLFLQEVRKKSGLAKKATRGPVGTVRYKAIVPDDGAPDEEGNMTARQYEEQEVDGRRPKEFALYKDKLPKSLRDKGEKELSAMYLELAEYRGTLEVMAENPNVSDEARADMAKKAIASEQKIRAFWTNVDAALNGTYTEQETSTADSMKRPGDFTRAEIEVMKDVRQQEVCRKARVEGNKKYINRSDVKITEEYKEQLRLRIEELMEWGENLPKKTAEVATAAGISIPGVNAPVASVQAETKPAYTENQEPKVSEGKAEKRSENTEKRTEKEEKRAETTENRTETAEEPKKTTETARKKVDPTESVTEGQMKGGAL</sequence>
<evidence type="ECO:0000313" key="3">
    <source>
        <dbReference type="Proteomes" id="UP000260814"/>
    </source>
</evidence>
<dbReference type="RefSeq" id="WP_117702108.1">
    <property type="nucleotide sequence ID" value="NZ_QSTW01000013.1"/>
</dbReference>
<accession>A0A3E4Z702</accession>
<gene>
    <name evidence="2" type="ORF">DXB87_10460</name>
</gene>
<protein>
    <submittedName>
        <fullName evidence="2">Uncharacterized protein</fullName>
    </submittedName>
</protein>
<dbReference type="AlphaFoldDB" id="A0A3E4Z702"/>
<evidence type="ECO:0000313" key="2">
    <source>
        <dbReference type="EMBL" id="RGM90314.1"/>
    </source>
</evidence>